<keyword evidence="3" id="KW-1185">Reference proteome</keyword>
<organism evidence="2 3">
    <name type="scientific">Hydrogenophaga intermedia</name>
    <dbReference type="NCBI Taxonomy" id="65786"/>
    <lineage>
        <taxon>Bacteria</taxon>
        <taxon>Pseudomonadati</taxon>
        <taxon>Pseudomonadota</taxon>
        <taxon>Betaproteobacteria</taxon>
        <taxon>Burkholderiales</taxon>
        <taxon>Comamonadaceae</taxon>
        <taxon>Hydrogenophaga</taxon>
    </lineage>
</organism>
<dbReference type="SUPFAM" id="SSF50494">
    <property type="entry name" value="Trypsin-like serine proteases"/>
    <property type="match status" value="1"/>
</dbReference>
<accession>A0A1L1PWZ2</accession>
<reference evidence="3" key="2">
    <citation type="submission" date="2014-11" db="EMBL/GenBank/DDBJ databases">
        <title>Draft genome sequence of Hydrogenophaga intermedia S1.</title>
        <authorList>
            <person name="Gan H.M."/>
            <person name="Chew T.H."/>
            <person name="Stolz A."/>
        </authorList>
    </citation>
    <scope>NUCLEOTIDE SEQUENCE [LARGE SCALE GENOMIC DNA]</scope>
    <source>
        <strain evidence="3">S1</strain>
    </source>
</reference>
<dbReference type="Proteomes" id="UP000028878">
    <property type="component" value="Unassembled WGS sequence"/>
</dbReference>
<sequence length="284" mass="30627">MNTPSTTPPVPANVAMASPPVDPLFLATPKISTFNGEQSLTNASGFFFQRGERLFLATSRHVFIDEDSDHRPDRIEITLHLDAKDLTRCTGFSMLLYADGTAVWHQGQDSGGDVDVAVLEIEREALPDEAVLFAFTPEHLVRDFGAVPVDATVFIVGFPLGFQDEVHQLPVLRRAAIASPFGIRFQGQGMFLTDGRAHRGISGAPVVMRDTGPATGALPWRLLGIHSSRMDMGNRDQVLDESLGLNGAWYADILLTLTQDPPAPAPTAPAEPAASDRPPPKAPV</sequence>
<dbReference type="Pfam" id="PF13365">
    <property type="entry name" value="Trypsin_2"/>
    <property type="match status" value="1"/>
</dbReference>
<evidence type="ECO:0000256" key="1">
    <source>
        <dbReference type="SAM" id="MobiDB-lite"/>
    </source>
</evidence>
<dbReference type="RefSeq" id="WP_009517499.1">
    <property type="nucleotide sequence ID" value="NZ_CCAE010000054.1"/>
</dbReference>
<dbReference type="InterPro" id="IPR009003">
    <property type="entry name" value="Peptidase_S1_PA"/>
</dbReference>
<name>A0A1L1PWZ2_HYDIT</name>
<feature type="region of interest" description="Disordered" evidence="1">
    <location>
        <begin position="260"/>
        <end position="284"/>
    </location>
</feature>
<evidence type="ECO:0000313" key="3">
    <source>
        <dbReference type="Proteomes" id="UP000028878"/>
    </source>
</evidence>
<gene>
    <name evidence="2" type="ORF">BN948_04275</name>
</gene>
<protein>
    <recommendedName>
        <fullName evidence="4">Trypsin</fullName>
    </recommendedName>
</protein>
<evidence type="ECO:0000313" key="2">
    <source>
        <dbReference type="EMBL" id="CDN89835.1"/>
    </source>
</evidence>
<dbReference type="EMBL" id="CCAE010000054">
    <property type="protein sequence ID" value="CDN89835.1"/>
    <property type="molecule type" value="Genomic_DNA"/>
</dbReference>
<dbReference type="Gene3D" id="2.40.10.120">
    <property type="match status" value="1"/>
</dbReference>
<reference evidence="3" key="1">
    <citation type="submission" date="2014-02" db="EMBL/GenBank/DDBJ databases">
        <authorList>
            <person name="Gan H."/>
        </authorList>
    </citation>
    <scope>NUCLEOTIDE SEQUENCE [LARGE SCALE GENOMIC DNA]</scope>
    <source>
        <strain evidence="3">S1</strain>
    </source>
</reference>
<proteinExistence type="predicted"/>
<dbReference type="AlphaFoldDB" id="A0A1L1PWZ2"/>
<evidence type="ECO:0008006" key="4">
    <source>
        <dbReference type="Google" id="ProtNLM"/>
    </source>
</evidence>